<comment type="caution">
    <text evidence="2">The sequence shown here is derived from an EMBL/GenBank/DDBJ whole genome shotgun (WGS) entry which is preliminary data.</text>
</comment>
<gene>
    <name evidence="2" type="ORF">ACFOD4_05970</name>
</gene>
<feature type="chain" id="PRO_5045573098" evidence="1">
    <location>
        <begin position="25"/>
        <end position="266"/>
    </location>
</feature>
<sequence length="266" mass="27740">MLRRPLLGAAMLGLSAPPVRSATAADQVDVALVLAVDASGSIAEAEFKLQREGCAEAVTHPAVLAAITGGPLGGVALAMVEWGAPGGAVTVVPWRTVRDAASAGKLAAAFREAPRSLQSYNAIGDAIDHAVAEIAGCPFEAMRGVIDLSGDAGDMRSRRPAAVARDAAVAQGLTINALAIENAYRPGLAAQYEAEVIGGPGCFVVTAAGREDFARAMRVKLVREIAGVRRHLPEQALLAFRRHSSEKLSSLRLRFPWHARHGSEKG</sequence>
<dbReference type="Proteomes" id="UP001595593">
    <property type="component" value="Unassembled WGS sequence"/>
</dbReference>
<proteinExistence type="predicted"/>
<dbReference type="EMBL" id="JBHRTN010000007">
    <property type="protein sequence ID" value="MFC3124605.1"/>
    <property type="molecule type" value="Genomic_DNA"/>
</dbReference>
<organism evidence="2 3">
    <name type="scientific">Teichococcus globiformis</name>
    <dbReference type="NCBI Taxonomy" id="2307229"/>
    <lineage>
        <taxon>Bacteria</taxon>
        <taxon>Pseudomonadati</taxon>
        <taxon>Pseudomonadota</taxon>
        <taxon>Alphaproteobacteria</taxon>
        <taxon>Acetobacterales</taxon>
        <taxon>Roseomonadaceae</taxon>
        <taxon>Roseomonas</taxon>
    </lineage>
</organism>
<keyword evidence="1" id="KW-0732">Signal</keyword>
<name>A0ABV7FWR3_9PROT</name>
<evidence type="ECO:0000313" key="2">
    <source>
        <dbReference type="EMBL" id="MFC3124605.1"/>
    </source>
</evidence>
<reference evidence="3" key="1">
    <citation type="journal article" date="2019" name="Int. J. Syst. Evol. Microbiol.">
        <title>The Global Catalogue of Microorganisms (GCM) 10K type strain sequencing project: providing services to taxonomists for standard genome sequencing and annotation.</title>
        <authorList>
            <consortium name="The Broad Institute Genomics Platform"/>
            <consortium name="The Broad Institute Genome Sequencing Center for Infectious Disease"/>
            <person name="Wu L."/>
            <person name="Ma J."/>
        </authorList>
    </citation>
    <scope>NUCLEOTIDE SEQUENCE [LARGE SCALE GENOMIC DNA]</scope>
    <source>
        <strain evidence="3">KCTC 52094</strain>
    </source>
</reference>
<dbReference type="InterPro" id="IPR010607">
    <property type="entry name" value="DUF1194"/>
</dbReference>
<dbReference type="SUPFAM" id="SSF53300">
    <property type="entry name" value="vWA-like"/>
    <property type="match status" value="1"/>
</dbReference>
<dbReference type="Pfam" id="PF06707">
    <property type="entry name" value="DUF1194"/>
    <property type="match status" value="1"/>
</dbReference>
<protein>
    <submittedName>
        <fullName evidence="2">DUF1194 domain-containing protein</fullName>
    </submittedName>
</protein>
<feature type="signal peptide" evidence="1">
    <location>
        <begin position="1"/>
        <end position="24"/>
    </location>
</feature>
<dbReference type="InterPro" id="IPR036465">
    <property type="entry name" value="vWFA_dom_sf"/>
</dbReference>
<accession>A0ABV7FWR3</accession>
<evidence type="ECO:0000256" key="1">
    <source>
        <dbReference type="SAM" id="SignalP"/>
    </source>
</evidence>
<keyword evidence="3" id="KW-1185">Reference proteome</keyword>
<dbReference type="RefSeq" id="WP_379595024.1">
    <property type="nucleotide sequence ID" value="NZ_JBHRTN010000007.1"/>
</dbReference>
<evidence type="ECO:0000313" key="3">
    <source>
        <dbReference type="Proteomes" id="UP001595593"/>
    </source>
</evidence>